<dbReference type="EMBL" id="SMFU01000010">
    <property type="protein sequence ID" value="TCK04976.1"/>
    <property type="molecule type" value="Genomic_DNA"/>
</dbReference>
<evidence type="ECO:0000256" key="5">
    <source>
        <dbReference type="ARBA" id="ARBA00037590"/>
    </source>
</evidence>
<sequence>MRLDKYLAKSSGLSRKEVKRLLHADEVSVNGELERNPARHIKEGDQVSLNDRPMERPEPRYLMINKPDGVVCANDDPTHPTVLALIELPRAEEMNIAGRLDIDATGLVLITDDGKWAHRATSPRHKTDKVYLVTTADPIPADAVDKFAKGIKLDSERFPTKPAELTILSENQARVVIHEGRYHQVKRMFAALGNRVVELHRESIGAIELDDDLFPGEYRHLTADEINSI</sequence>
<reference evidence="9 10" key="1">
    <citation type="submission" date="2019-03" db="EMBL/GenBank/DDBJ databases">
        <title>Genomic Encyclopedia of Archaeal and Bacterial Type Strains, Phase II (KMG-II): from individual species to whole genera.</title>
        <authorList>
            <person name="Goeker M."/>
        </authorList>
    </citation>
    <scope>NUCLEOTIDE SEQUENCE [LARGE SCALE GENOMIC DNA]</scope>
    <source>
        <strain evidence="9 10">DSM 27697</strain>
    </source>
</reference>
<dbReference type="NCBIfam" id="NF008097">
    <property type="entry name" value="PRK10839.1"/>
    <property type="match status" value="1"/>
</dbReference>
<evidence type="ECO:0000313" key="9">
    <source>
        <dbReference type="EMBL" id="TCK04976.1"/>
    </source>
</evidence>
<dbReference type="SUPFAM" id="SSF55174">
    <property type="entry name" value="Alpha-L RNA-binding motif"/>
    <property type="match status" value="1"/>
</dbReference>
<dbReference type="Pfam" id="PF00849">
    <property type="entry name" value="PseudoU_synth_2"/>
    <property type="match status" value="1"/>
</dbReference>
<organism evidence="9 10">
    <name type="scientific">Marinobacterium mangrovicola</name>
    <dbReference type="NCBI Taxonomy" id="1476959"/>
    <lineage>
        <taxon>Bacteria</taxon>
        <taxon>Pseudomonadati</taxon>
        <taxon>Pseudomonadota</taxon>
        <taxon>Gammaproteobacteria</taxon>
        <taxon>Oceanospirillales</taxon>
        <taxon>Oceanospirillaceae</taxon>
        <taxon>Marinobacterium</taxon>
    </lineage>
</organism>
<evidence type="ECO:0000256" key="2">
    <source>
        <dbReference type="ARBA" id="ARBA00022884"/>
    </source>
</evidence>
<gene>
    <name evidence="9" type="ORF">CLV83_3428</name>
</gene>
<dbReference type="Pfam" id="PF01479">
    <property type="entry name" value="S4"/>
    <property type="match status" value="1"/>
</dbReference>
<protein>
    <recommendedName>
        <fullName evidence="7">Pseudouridine synthase</fullName>
        <ecNumber evidence="7">5.4.99.-</ecNumber>
    </recommendedName>
</protein>
<dbReference type="InterPro" id="IPR042092">
    <property type="entry name" value="PsdUridine_s_RsuA/RluB/E/F_cat"/>
</dbReference>
<comment type="catalytic activity">
    <reaction evidence="4">
        <text>uridine(516) in 16S rRNA = pseudouridine(516) in 16S rRNA</text>
        <dbReference type="Rhea" id="RHEA:38867"/>
        <dbReference type="Rhea" id="RHEA-COMP:10089"/>
        <dbReference type="Rhea" id="RHEA-COMP:10090"/>
        <dbReference type="ChEBI" id="CHEBI:65314"/>
        <dbReference type="ChEBI" id="CHEBI:65315"/>
        <dbReference type="EC" id="5.4.99.19"/>
    </reaction>
</comment>
<dbReference type="Proteomes" id="UP000294546">
    <property type="component" value="Unassembled WGS sequence"/>
</dbReference>
<feature type="domain" description="RNA-binding S4" evidence="8">
    <location>
        <begin position="1"/>
        <end position="59"/>
    </location>
</feature>
<dbReference type="GO" id="GO:0005829">
    <property type="term" value="C:cytosol"/>
    <property type="evidence" value="ECO:0007669"/>
    <property type="project" value="UniProtKB-ARBA"/>
</dbReference>
<dbReference type="SMART" id="SM00363">
    <property type="entry name" value="S4"/>
    <property type="match status" value="1"/>
</dbReference>
<evidence type="ECO:0000313" key="10">
    <source>
        <dbReference type="Proteomes" id="UP000294546"/>
    </source>
</evidence>
<keyword evidence="10" id="KW-1185">Reference proteome</keyword>
<dbReference type="OrthoDB" id="9807213at2"/>
<dbReference type="PANTHER" id="PTHR47683:SF4">
    <property type="entry name" value="PSEUDOURIDINE SYNTHASE"/>
    <property type="match status" value="1"/>
</dbReference>
<dbReference type="PROSITE" id="PS50889">
    <property type="entry name" value="S4"/>
    <property type="match status" value="1"/>
</dbReference>
<evidence type="ECO:0000256" key="3">
    <source>
        <dbReference type="ARBA" id="ARBA00023235"/>
    </source>
</evidence>
<proteinExistence type="inferred from homology"/>
<dbReference type="Gene3D" id="3.10.290.10">
    <property type="entry name" value="RNA-binding S4 domain"/>
    <property type="match status" value="1"/>
</dbReference>
<keyword evidence="3 7" id="KW-0413">Isomerase</keyword>
<dbReference type="AlphaFoldDB" id="A0A4V2PDF3"/>
<accession>A0A4V2PDF3</accession>
<dbReference type="Gene3D" id="3.30.70.1560">
    <property type="entry name" value="Alpha-L RNA-binding motif"/>
    <property type="match status" value="1"/>
</dbReference>
<dbReference type="RefSeq" id="WP_132295156.1">
    <property type="nucleotide sequence ID" value="NZ_SMFU01000010.1"/>
</dbReference>
<dbReference type="CDD" id="cd02553">
    <property type="entry name" value="PseudoU_synth_RsuA"/>
    <property type="match status" value="1"/>
</dbReference>
<dbReference type="InterPro" id="IPR020103">
    <property type="entry name" value="PsdUridine_synth_cat_dom_sf"/>
</dbReference>
<dbReference type="InterPro" id="IPR000748">
    <property type="entry name" value="PsdUridine_synth_RsuA/RluB/E/F"/>
</dbReference>
<evidence type="ECO:0000256" key="1">
    <source>
        <dbReference type="ARBA" id="ARBA00008348"/>
    </source>
</evidence>
<comment type="similarity">
    <text evidence="1 7">Belongs to the pseudouridine synthase RsuA family.</text>
</comment>
<dbReference type="PROSITE" id="PS01149">
    <property type="entry name" value="PSI_RSU"/>
    <property type="match status" value="1"/>
</dbReference>
<comment type="function">
    <text evidence="5">Responsible for synthesis of pseudouridine from uracil-516 in 16S ribosomal RNA.</text>
</comment>
<dbReference type="InterPro" id="IPR036986">
    <property type="entry name" value="S4_RNA-bd_sf"/>
</dbReference>
<dbReference type="Gene3D" id="3.30.70.580">
    <property type="entry name" value="Pseudouridine synthase I, catalytic domain, N-terminal subdomain"/>
    <property type="match status" value="1"/>
</dbReference>
<dbReference type="InterPro" id="IPR006145">
    <property type="entry name" value="PsdUridine_synth_RsuA/RluA"/>
</dbReference>
<dbReference type="InterPro" id="IPR018496">
    <property type="entry name" value="PsdUridine_synth_RsuA/RluB_CS"/>
</dbReference>
<dbReference type="EC" id="5.4.99.-" evidence="7"/>
<dbReference type="CDD" id="cd00165">
    <property type="entry name" value="S4"/>
    <property type="match status" value="1"/>
</dbReference>
<dbReference type="InterPro" id="IPR020094">
    <property type="entry name" value="TruA/RsuA/RluB/E/F_N"/>
</dbReference>
<dbReference type="PANTHER" id="PTHR47683">
    <property type="entry name" value="PSEUDOURIDINE SYNTHASE FAMILY PROTEIN-RELATED"/>
    <property type="match status" value="1"/>
</dbReference>
<dbReference type="SUPFAM" id="SSF55120">
    <property type="entry name" value="Pseudouridine synthase"/>
    <property type="match status" value="1"/>
</dbReference>
<evidence type="ECO:0000256" key="7">
    <source>
        <dbReference type="RuleBase" id="RU003887"/>
    </source>
</evidence>
<dbReference type="GO" id="GO:0160136">
    <property type="term" value="F:16S rRNA pseudouridine(516) synthase activity"/>
    <property type="evidence" value="ECO:0007669"/>
    <property type="project" value="UniProtKB-EC"/>
</dbReference>
<keyword evidence="2 6" id="KW-0694">RNA-binding</keyword>
<dbReference type="GO" id="GO:0003723">
    <property type="term" value="F:RNA binding"/>
    <property type="evidence" value="ECO:0007669"/>
    <property type="project" value="UniProtKB-KW"/>
</dbReference>
<name>A0A4V2PDF3_9GAMM</name>
<dbReference type="FunFam" id="3.30.70.1560:FF:000001">
    <property type="entry name" value="Pseudouridine synthase"/>
    <property type="match status" value="1"/>
</dbReference>
<dbReference type="NCBIfam" id="TIGR00093">
    <property type="entry name" value="pseudouridine synthase"/>
    <property type="match status" value="1"/>
</dbReference>
<evidence type="ECO:0000256" key="6">
    <source>
        <dbReference type="PROSITE-ProRule" id="PRU00182"/>
    </source>
</evidence>
<dbReference type="GO" id="GO:0000455">
    <property type="term" value="P:enzyme-directed rRNA pseudouridine synthesis"/>
    <property type="evidence" value="ECO:0007669"/>
    <property type="project" value="UniProtKB-ARBA"/>
</dbReference>
<dbReference type="InterPro" id="IPR050343">
    <property type="entry name" value="RsuA_PseudoU_synthase"/>
</dbReference>
<evidence type="ECO:0000259" key="8">
    <source>
        <dbReference type="SMART" id="SM00363"/>
    </source>
</evidence>
<evidence type="ECO:0000256" key="4">
    <source>
        <dbReference type="ARBA" id="ARBA00036749"/>
    </source>
</evidence>
<dbReference type="InterPro" id="IPR002942">
    <property type="entry name" value="S4_RNA-bd"/>
</dbReference>
<comment type="caution">
    <text evidence="9">The sequence shown here is derived from an EMBL/GenBank/DDBJ whole genome shotgun (WGS) entry which is preliminary data.</text>
</comment>